<proteinExistence type="predicted"/>
<dbReference type="KEGG" id="nlc:EBAPG3_006415"/>
<keyword evidence="1" id="KW-1277">Toxin-antitoxin system</keyword>
<dbReference type="InterPro" id="IPR035093">
    <property type="entry name" value="RelE/ParE_toxin_dom_sf"/>
</dbReference>
<accession>A0A1W6SNP9</accession>
<evidence type="ECO:0008006" key="4">
    <source>
        <dbReference type="Google" id="ProtNLM"/>
    </source>
</evidence>
<name>A0A1W6SNP9_9PROT</name>
<evidence type="ECO:0000313" key="2">
    <source>
        <dbReference type="EMBL" id="ARO87439.1"/>
    </source>
</evidence>
<dbReference type="Pfam" id="PF05016">
    <property type="entry name" value="ParE_toxin"/>
    <property type="match status" value="1"/>
</dbReference>
<keyword evidence="3" id="KW-1185">Reference proteome</keyword>
<dbReference type="eggNOG" id="COG3668">
    <property type="taxonomic scope" value="Bacteria"/>
</dbReference>
<organism evidence="2 3">
    <name type="scientific">Nitrosospira lacus</name>
    <dbReference type="NCBI Taxonomy" id="1288494"/>
    <lineage>
        <taxon>Bacteria</taxon>
        <taxon>Pseudomonadati</taxon>
        <taxon>Pseudomonadota</taxon>
        <taxon>Betaproteobacteria</taxon>
        <taxon>Nitrosomonadales</taxon>
        <taxon>Nitrosomonadaceae</taxon>
        <taxon>Nitrosospira</taxon>
    </lineage>
</organism>
<dbReference type="RefSeq" id="WP_004177815.1">
    <property type="nucleotide sequence ID" value="NZ_CP021106.3"/>
</dbReference>
<evidence type="ECO:0000256" key="1">
    <source>
        <dbReference type="ARBA" id="ARBA00022649"/>
    </source>
</evidence>
<dbReference type="Proteomes" id="UP000012179">
    <property type="component" value="Chromosome"/>
</dbReference>
<reference evidence="2 3" key="1">
    <citation type="journal article" date="2015" name="Int. J. Syst. Evol. Microbiol.">
        <title>Nitrosospira lacus sp. nov., a psychrotolerant, ammonia-oxidizing bacterium from sandy lake sediment.</title>
        <authorList>
            <person name="Urakawa H."/>
            <person name="Garcia J.C."/>
            <person name="Nielsen J.L."/>
            <person name="Le V.Q."/>
            <person name="Kozlowski J.A."/>
            <person name="Stein L.Y."/>
            <person name="Lim C.K."/>
            <person name="Pommerening-Roser A."/>
            <person name="Martens-Habbena W."/>
            <person name="Stahl D.A."/>
            <person name="Klotz M.G."/>
        </authorList>
    </citation>
    <scope>NUCLEOTIDE SEQUENCE [LARGE SCALE GENOMIC DNA]</scope>
    <source>
        <strain evidence="2 3">APG3</strain>
    </source>
</reference>
<protein>
    <recommendedName>
        <fullName evidence="4">Plasmid stabilization protein</fullName>
    </recommendedName>
</protein>
<dbReference type="AlphaFoldDB" id="A0A1W6SNP9"/>
<dbReference type="Gene3D" id="3.30.2310.20">
    <property type="entry name" value="RelE-like"/>
    <property type="match status" value="1"/>
</dbReference>
<gene>
    <name evidence="2" type="ORF">EBAPG3_006415</name>
</gene>
<evidence type="ECO:0000313" key="3">
    <source>
        <dbReference type="Proteomes" id="UP000012179"/>
    </source>
</evidence>
<dbReference type="InterPro" id="IPR007712">
    <property type="entry name" value="RelE/ParE_toxin"/>
</dbReference>
<dbReference type="OrthoDB" id="121597at2"/>
<dbReference type="EMBL" id="CP021106">
    <property type="protein sequence ID" value="ARO87439.1"/>
    <property type="molecule type" value="Genomic_DNA"/>
</dbReference>
<sequence length="57" mass="6862">MVAGAEQLLTYPQLGVSLEEFAPRDVRRVIVDDYELRYEVTEKLIYILRLWYAREDR</sequence>